<name>A0A4T3EYF2_9SPHN</name>
<keyword evidence="2" id="KW-1185">Reference proteome</keyword>
<gene>
    <name evidence="1" type="ORF">E5222_12460</name>
</gene>
<dbReference type="InterPro" id="IPR052042">
    <property type="entry name" value="Tail_sheath_structural"/>
</dbReference>
<evidence type="ECO:0000313" key="1">
    <source>
        <dbReference type="EMBL" id="TIX49636.1"/>
    </source>
</evidence>
<comment type="caution">
    <text evidence="1">The sequence shown here is derived from an EMBL/GenBank/DDBJ whole genome shotgun (WGS) entry which is preliminary data.</text>
</comment>
<evidence type="ECO:0000313" key="2">
    <source>
        <dbReference type="Proteomes" id="UP000309389"/>
    </source>
</evidence>
<dbReference type="EMBL" id="SSHH01000003">
    <property type="protein sequence ID" value="TIX49636.1"/>
    <property type="molecule type" value="Genomic_DNA"/>
</dbReference>
<dbReference type="Gene3D" id="3.40.50.11780">
    <property type="match status" value="2"/>
</dbReference>
<dbReference type="RefSeq" id="WP_136694113.1">
    <property type="nucleotide sequence ID" value="NZ_SSHH01000003.1"/>
</dbReference>
<dbReference type="Proteomes" id="UP000309389">
    <property type="component" value="Unassembled WGS sequence"/>
</dbReference>
<dbReference type="OrthoDB" id="9767864at2"/>
<proteinExistence type="predicted"/>
<dbReference type="PANTHER" id="PTHR35861">
    <property type="match status" value="1"/>
</dbReference>
<sequence>MATGLNPGAHASWQRKEAPPQVRIDVPAFIGIAERGPLGAAVSVESWLQFTAVFGSFLPNAFLAQAVRAFFENGGERCFVARVAAGEIASQTAGVQPTDRSSSVVADAAGFFEGVIATLRQRVETVIAGLQPADRATSVVAATTGLVPGDAVILLQSGTAPVQATIRTLDPVAQSIAWEQPLPITLDLTQPIIVRADAVDERVVQSVSGSTVHWHRPLDLRFSLAAPIDIAIGCASAAASAVDAEGREILYFGAASAGRWGNRLTVRLTTSLDPEIATRRLSVPDLPDRLTLDRLDQLRPGSTVEIAQDGATTARNEIADVDRTELRVKLLNPLIGFDPLAAANGTKPIRVRRLALTVSVRERGRLVETHPALDLPRITEPDNSPVNERSRFIRIRRLPGTSLGWPDPDSPLMRFGELHPTGGRDGIALLQSSDFTGSADASPVGMRLFEDIDEPAALAMPDIVLPAMAARETLAPEPDLPDPCNICAHPTPPLASPAGSELVEATPGFGEFEVLAIQQAMVEHCEARGDRIAILDPPLSPDQRALDWPRLASWRQRFDSSYAATYFPWIGVVDPLGGPNAELRLLPPSGHVLGQIAAADRDPGSGAPANRWLAWTSAVQVDFDDGRHAILNETGINAITSRPGRGIRVMGARTLASNSLWKQLAVRRQFLRLKRLISKAMAWTVFEPANVHFERCVFATLEGLLEQEWQSRRLAGNRAEEAFRIAIARSAADIDDGRFVVHIAVAPVFPAEFVLLRLVRSHDRLQLAESTATGGWPT</sequence>
<accession>A0A4T3EYF2</accession>
<dbReference type="PANTHER" id="PTHR35861:SF1">
    <property type="entry name" value="PHAGE TAIL SHEATH PROTEIN"/>
    <property type="match status" value="1"/>
</dbReference>
<organism evidence="1 2">
    <name type="scientific">Alteraurantiacibacter aquimixticola</name>
    <dbReference type="NCBI Taxonomy" id="2489173"/>
    <lineage>
        <taxon>Bacteria</taxon>
        <taxon>Pseudomonadati</taxon>
        <taxon>Pseudomonadota</taxon>
        <taxon>Alphaproteobacteria</taxon>
        <taxon>Sphingomonadales</taxon>
        <taxon>Erythrobacteraceae</taxon>
        <taxon>Alteraurantiacibacter</taxon>
    </lineage>
</organism>
<reference evidence="1 2" key="1">
    <citation type="submission" date="2019-04" db="EMBL/GenBank/DDBJ databases">
        <title>Altererythrobacter aquimixticola sp. nov., isolated from sediment of junction between the ocean and a freshwater spring.</title>
        <authorList>
            <person name="Yoon J.-H."/>
        </authorList>
    </citation>
    <scope>NUCLEOTIDE SEQUENCE [LARGE SCALE GENOMIC DNA]</scope>
    <source>
        <strain evidence="1 2">SSKS-13</strain>
    </source>
</reference>
<protein>
    <submittedName>
        <fullName evidence="1">Uncharacterized protein</fullName>
    </submittedName>
</protein>
<dbReference type="AlphaFoldDB" id="A0A4T3EYF2"/>